<comment type="caution">
    <text evidence="1">The sequence shown here is derived from an EMBL/GenBank/DDBJ whole genome shotgun (WGS) entry which is preliminary data.</text>
</comment>
<name>A0A937G1R1_9BACT</name>
<reference evidence="1" key="1">
    <citation type="submission" date="2021-01" db="EMBL/GenBank/DDBJ databases">
        <title>Fulvivirga kasyanovii gen. nov., sp nov., a novel member of the phylum Bacteroidetes isolated from seawater in a mussel farm.</title>
        <authorList>
            <person name="Zhao L.-H."/>
            <person name="Wang Z.-J."/>
        </authorList>
    </citation>
    <scope>NUCLEOTIDE SEQUENCE</scope>
    <source>
        <strain evidence="1">29W222</strain>
    </source>
</reference>
<dbReference type="Proteomes" id="UP000614216">
    <property type="component" value="Unassembled WGS sequence"/>
</dbReference>
<protein>
    <submittedName>
        <fullName evidence="1">Uncharacterized protein</fullName>
    </submittedName>
</protein>
<sequence length="267" mass="28651">MIISASKVQGYNYSATPDMSTIGKLITWYDYRNGLNQADFSGTQRAISLADGSSNQYQLNSPSVSNNVRRPIVYADAIGNIGNITSFTAAPSAAINKLHNGSAFLIMTVISLNDTIGTVLSFPLSSAIGKPGINFGITPSTRRLRCLWQNDAGTNIGGFNNSADDNIIPLEEFVLIQLMYYGSGTGTNNLKYYVKSTAKSITFNPTFGSGQASSIACFNSIGNVEFKAKMQAIYDLSGKSIAECDAFRTLAVNTLKLDSEYSSLITS</sequence>
<accession>A0A937G1R1</accession>
<dbReference type="AlphaFoldDB" id="A0A937G1R1"/>
<proteinExistence type="predicted"/>
<dbReference type="EMBL" id="JAEUGD010000064">
    <property type="protein sequence ID" value="MBL6448581.1"/>
    <property type="molecule type" value="Genomic_DNA"/>
</dbReference>
<keyword evidence="2" id="KW-1185">Reference proteome</keyword>
<evidence type="ECO:0000313" key="1">
    <source>
        <dbReference type="EMBL" id="MBL6448581.1"/>
    </source>
</evidence>
<organism evidence="1 2">
    <name type="scientific">Fulvivirga marina</name>
    <dbReference type="NCBI Taxonomy" id="2494733"/>
    <lineage>
        <taxon>Bacteria</taxon>
        <taxon>Pseudomonadati</taxon>
        <taxon>Bacteroidota</taxon>
        <taxon>Cytophagia</taxon>
        <taxon>Cytophagales</taxon>
        <taxon>Fulvivirgaceae</taxon>
        <taxon>Fulvivirga</taxon>
    </lineage>
</organism>
<gene>
    <name evidence="1" type="ORF">JMN32_19880</name>
</gene>
<evidence type="ECO:0000313" key="2">
    <source>
        <dbReference type="Proteomes" id="UP000614216"/>
    </source>
</evidence>
<dbReference type="RefSeq" id="WP_202858116.1">
    <property type="nucleotide sequence ID" value="NZ_JAEUGD010000064.1"/>
</dbReference>